<sequence>MDSDVPQIRPKWETQGRSTPEGHRPNLTEQRNLIRQSVTNIISGIRTFSRFTLKIDDLLRFDIEITELDPLSPNDHTIFQPLSLAEFHKYELDEPLFGTLMLEGMKPKDLNISDLADRPITRYEEEFAAMEEGERLLNYIETLHTCYSKIEEPHEPFCMASNWFQMQMPDRKYNVPREFGLNSWPHDQGLLAQNLGPEHVGWQYQAVSEFREDSLRGSKKWPHLRITVCHGHTGDPHGILIGELGSIAQAILNRLNEPAFDNESYFPVLVLSFFGPRYVRLLQAVHRPTGYLELRVSRILDFTVMGMAPTDLILRYMTCFPHYDF</sequence>
<name>S8A1E4_PENO1</name>
<dbReference type="AlphaFoldDB" id="S8A1E4"/>
<proteinExistence type="predicted"/>
<feature type="compositionally biased region" description="Basic and acidic residues" evidence="1">
    <location>
        <begin position="10"/>
        <end position="26"/>
    </location>
</feature>
<evidence type="ECO:0000313" key="3">
    <source>
        <dbReference type="Proteomes" id="UP000019376"/>
    </source>
</evidence>
<dbReference type="Proteomes" id="UP000019376">
    <property type="component" value="Unassembled WGS sequence"/>
</dbReference>
<organism evidence="2 3">
    <name type="scientific">Penicillium oxalicum (strain 114-2 / CGMCC 5302)</name>
    <name type="common">Penicillium decumbens</name>
    <dbReference type="NCBI Taxonomy" id="933388"/>
    <lineage>
        <taxon>Eukaryota</taxon>
        <taxon>Fungi</taxon>
        <taxon>Dikarya</taxon>
        <taxon>Ascomycota</taxon>
        <taxon>Pezizomycotina</taxon>
        <taxon>Eurotiomycetes</taxon>
        <taxon>Eurotiomycetidae</taxon>
        <taxon>Eurotiales</taxon>
        <taxon>Aspergillaceae</taxon>
        <taxon>Penicillium</taxon>
    </lineage>
</organism>
<dbReference type="OrthoDB" id="4453902at2759"/>
<keyword evidence="3" id="KW-1185">Reference proteome</keyword>
<evidence type="ECO:0000256" key="1">
    <source>
        <dbReference type="SAM" id="MobiDB-lite"/>
    </source>
</evidence>
<reference evidence="2 3" key="1">
    <citation type="journal article" date="2013" name="PLoS ONE">
        <title>Genomic and secretomic analyses reveal unique features of the lignocellulolytic enzyme system of Penicillium decumbens.</title>
        <authorList>
            <person name="Liu G."/>
            <person name="Zhang L."/>
            <person name="Wei X."/>
            <person name="Zou G."/>
            <person name="Qin Y."/>
            <person name="Ma L."/>
            <person name="Li J."/>
            <person name="Zheng H."/>
            <person name="Wang S."/>
            <person name="Wang C."/>
            <person name="Xun L."/>
            <person name="Zhao G.-P."/>
            <person name="Zhou Z."/>
            <person name="Qu Y."/>
        </authorList>
    </citation>
    <scope>NUCLEOTIDE SEQUENCE [LARGE SCALE GENOMIC DNA]</scope>
    <source>
        <strain evidence="3">114-2 / CGMCC 5302</strain>
    </source>
</reference>
<accession>S8A1E4</accession>
<gene>
    <name evidence="2" type="ORF">PDE_09916</name>
</gene>
<dbReference type="EMBL" id="KB644415">
    <property type="protein sequence ID" value="EPS34951.1"/>
    <property type="molecule type" value="Genomic_DNA"/>
</dbReference>
<dbReference type="PhylomeDB" id="S8A1E4"/>
<feature type="region of interest" description="Disordered" evidence="1">
    <location>
        <begin position="1"/>
        <end position="26"/>
    </location>
</feature>
<dbReference type="STRING" id="933388.S8A1E4"/>
<evidence type="ECO:0000313" key="2">
    <source>
        <dbReference type="EMBL" id="EPS34951.1"/>
    </source>
</evidence>
<protein>
    <submittedName>
        <fullName evidence="2">Uncharacterized protein</fullName>
    </submittedName>
</protein>
<dbReference type="HOGENOM" id="CLU_055854_0_0_1"/>